<dbReference type="AlphaFoldDB" id="A0AAV7P570"/>
<dbReference type="InterPro" id="IPR036002">
    <property type="entry name" value="Stathmin_sf"/>
</dbReference>
<accession>A0AAV7P570</accession>
<proteinExistence type="predicted"/>
<reference evidence="2" key="1">
    <citation type="journal article" date="2022" name="bioRxiv">
        <title>Sequencing and chromosome-scale assembly of the giantPleurodeles waltlgenome.</title>
        <authorList>
            <person name="Brown T."/>
            <person name="Elewa A."/>
            <person name="Iarovenko S."/>
            <person name="Subramanian E."/>
            <person name="Araus A.J."/>
            <person name="Petzold A."/>
            <person name="Susuki M."/>
            <person name="Suzuki K.-i.T."/>
            <person name="Hayashi T."/>
            <person name="Toyoda A."/>
            <person name="Oliveira C."/>
            <person name="Osipova E."/>
            <person name="Leigh N.D."/>
            <person name="Simon A."/>
            <person name="Yun M.H."/>
        </authorList>
    </citation>
    <scope>NUCLEOTIDE SEQUENCE</scope>
    <source>
        <strain evidence="2">20211129_DDA</strain>
        <tissue evidence="2">Liver</tissue>
    </source>
</reference>
<protein>
    <submittedName>
        <fullName evidence="2">Uncharacterized protein</fullName>
    </submittedName>
</protein>
<feature type="coiled-coil region" evidence="1">
    <location>
        <begin position="59"/>
        <end position="86"/>
    </location>
</feature>
<keyword evidence="3" id="KW-1185">Reference proteome</keyword>
<dbReference type="SUPFAM" id="SSF101494">
    <property type="entry name" value="Stathmin"/>
    <property type="match status" value="1"/>
</dbReference>
<evidence type="ECO:0000313" key="2">
    <source>
        <dbReference type="EMBL" id="KAJ1123443.1"/>
    </source>
</evidence>
<name>A0AAV7P570_PLEWA</name>
<comment type="caution">
    <text evidence="2">The sequence shown here is derived from an EMBL/GenBank/DDBJ whole genome shotgun (WGS) entry which is preliminary data.</text>
</comment>
<dbReference type="InterPro" id="IPR000956">
    <property type="entry name" value="Stathmin_fam"/>
</dbReference>
<dbReference type="EMBL" id="JANPWB010000011">
    <property type="protein sequence ID" value="KAJ1123443.1"/>
    <property type="molecule type" value="Genomic_DNA"/>
</dbReference>
<dbReference type="Proteomes" id="UP001066276">
    <property type="component" value="Chromosome 7"/>
</dbReference>
<dbReference type="Pfam" id="PF00836">
    <property type="entry name" value="Stathmin"/>
    <property type="match status" value="1"/>
</dbReference>
<dbReference type="GO" id="GO:0031110">
    <property type="term" value="P:regulation of microtubule polymerization or depolymerization"/>
    <property type="evidence" value="ECO:0007669"/>
    <property type="project" value="InterPro"/>
</dbReference>
<gene>
    <name evidence="2" type="ORF">NDU88_001912</name>
</gene>
<keyword evidence="1" id="KW-0175">Coiled coil</keyword>
<evidence type="ECO:0000256" key="1">
    <source>
        <dbReference type="SAM" id="Coils"/>
    </source>
</evidence>
<sequence>MTKMIGLKNLSAQYYRAPALGDEHIRNPEVTSSDACLQKKMEALPMRSHTPNDRCKTHKAKVLKQLAKKQEQEKQLNQKLALENNNFLVVEKELAQKMESKKITKAHKRKLILKMCQKRRRN</sequence>
<organism evidence="2 3">
    <name type="scientific">Pleurodeles waltl</name>
    <name type="common">Iberian ribbed newt</name>
    <dbReference type="NCBI Taxonomy" id="8319"/>
    <lineage>
        <taxon>Eukaryota</taxon>
        <taxon>Metazoa</taxon>
        <taxon>Chordata</taxon>
        <taxon>Craniata</taxon>
        <taxon>Vertebrata</taxon>
        <taxon>Euteleostomi</taxon>
        <taxon>Amphibia</taxon>
        <taxon>Batrachia</taxon>
        <taxon>Caudata</taxon>
        <taxon>Salamandroidea</taxon>
        <taxon>Salamandridae</taxon>
        <taxon>Pleurodelinae</taxon>
        <taxon>Pleurodeles</taxon>
    </lineage>
</organism>
<evidence type="ECO:0000313" key="3">
    <source>
        <dbReference type="Proteomes" id="UP001066276"/>
    </source>
</evidence>